<evidence type="ECO:0000256" key="4">
    <source>
        <dbReference type="PIRSR" id="PIRSR006232-1"/>
    </source>
</evidence>
<dbReference type="FunFam" id="2.60.120.10:FF:000055">
    <property type="entry name" value="pirin"/>
    <property type="match status" value="1"/>
</dbReference>
<protein>
    <recommendedName>
        <fullName evidence="10">Pirin</fullName>
    </recommendedName>
</protein>
<dbReference type="SUPFAM" id="SSF51182">
    <property type="entry name" value="RmlC-like cupins"/>
    <property type="match status" value="1"/>
</dbReference>
<evidence type="ECO:0000256" key="3">
    <source>
        <dbReference type="ARBA" id="ARBA00023242"/>
    </source>
</evidence>
<dbReference type="GO" id="GO:0005634">
    <property type="term" value="C:nucleus"/>
    <property type="evidence" value="ECO:0007669"/>
    <property type="project" value="UniProtKB-SubCell"/>
</dbReference>
<name>A0A6G1C5P0_9ORYZ</name>
<keyword evidence="4" id="KW-0479">Metal-binding</keyword>
<gene>
    <name evidence="8" type="ORF">E2562_013588</name>
</gene>
<evidence type="ECO:0000256" key="2">
    <source>
        <dbReference type="ARBA" id="ARBA00008416"/>
    </source>
</evidence>
<dbReference type="PANTHER" id="PTHR13903:SF8">
    <property type="entry name" value="PIRIN"/>
    <property type="match status" value="1"/>
</dbReference>
<evidence type="ECO:0000256" key="1">
    <source>
        <dbReference type="ARBA" id="ARBA00004123"/>
    </source>
</evidence>
<organism evidence="8 9">
    <name type="scientific">Oryza meyeriana var. granulata</name>
    <dbReference type="NCBI Taxonomy" id="110450"/>
    <lineage>
        <taxon>Eukaryota</taxon>
        <taxon>Viridiplantae</taxon>
        <taxon>Streptophyta</taxon>
        <taxon>Embryophyta</taxon>
        <taxon>Tracheophyta</taxon>
        <taxon>Spermatophyta</taxon>
        <taxon>Magnoliopsida</taxon>
        <taxon>Liliopsida</taxon>
        <taxon>Poales</taxon>
        <taxon>Poaceae</taxon>
        <taxon>BOP clade</taxon>
        <taxon>Oryzoideae</taxon>
        <taxon>Oryzeae</taxon>
        <taxon>Oryzinae</taxon>
        <taxon>Oryza</taxon>
        <taxon>Oryza meyeriana</taxon>
    </lineage>
</organism>
<dbReference type="PANTHER" id="PTHR13903">
    <property type="entry name" value="PIRIN-RELATED"/>
    <property type="match status" value="1"/>
</dbReference>
<dbReference type="InterPro" id="IPR011051">
    <property type="entry name" value="RmlC_Cupin_sf"/>
</dbReference>
<keyword evidence="3" id="KW-0539">Nucleus</keyword>
<dbReference type="AlphaFoldDB" id="A0A6G1C5P0"/>
<dbReference type="InterPro" id="IPR003829">
    <property type="entry name" value="Pirin_N_dom"/>
</dbReference>
<proteinExistence type="inferred from homology"/>
<comment type="caution">
    <text evidence="8">The sequence shown here is derived from an EMBL/GenBank/DDBJ whole genome shotgun (WGS) entry which is preliminary data.</text>
</comment>
<feature type="domain" description="Pirin N-terminal" evidence="6">
    <location>
        <begin position="37"/>
        <end position="131"/>
    </location>
</feature>
<keyword evidence="4" id="KW-0408">Iron</keyword>
<feature type="binding site" evidence="4">
    <location>
        <position position="72"/>
    </location>
    <ligand>
        <name>Fe cation</name>
        <dbReference type="ChEBI" id="CHEBI:24875"/>
    </ligand>
</feature>
<dbReference type="Proteomes" id="UP000479710">
    <property type="component" value="Unassembled WGS sequence"/>
</dbReference>
<comment type="similarity">
    <text evidence="2 5">Belongs to the pirin family.</text>
</comment>
<dbReference type="Pfam" id="PF02678">
    <property type="entry name" value="Pirin"/>
    <property type="match status" value="1"/>
</dbReference>
<comment type="cofactor">
    <cofactor evidence="4">
        <name>Fe cation</name>
        <dbReference type="ChEBI" id="CHEBI:24875"/>
    </cofactor>
    <text evidence="4">Binds 1 Fe cation per subunit.</text>
</comment>
<accession>A0A6G1C5P0</accession>
<feature type="binding site" evidence="4">
    <location>
        <position position="116"/>
    </location>
    <ligand>
        <name>Fe cation</name>
        <dbReference type="ChEBI" id="CHEBI:24875"/>
    </ligand>
</feature>
<reference evidence="8 9" key="1">
    <citation type="submission" date="2019-11" db="EMBL/GenBank/DDBJ databases">
        <title>Whole genome sequence of Oryza granulata.</title>
        <authorList>
            <person name="Li W."/>
        </authorList>
    </citation>
    <scope>NUCLEOTIDE SEQUENCE [LARGE SCALE GENOMIC DNA]</scope>
    <source>
        <strain evidence="9">cv. Menghai</strain>
        <tissue evidence="8">Leaf</tissue>
    </source>
</reference>
<dbReference type="EMBL" id="SPHZ02000010">
    <property type="protein sequence ID" value="KAF0895492.1"/>
    <property type="molecule type" value="Genomic_DNA"/>
</dbReference>
<comment type="subcellular location">
    <subcellularLocation>
        <location evidence="1">Nucleus</location>
    </subcellularLocation>
</comment>
<evidence type="ECO:0000313" key="9">
    <source>
        <dbReference type="Proteomes" id="UP000479710"/>
    </source>
</evidence>
<dbReference type="PIRSF" id="PIRSF006232">
    <property type="entry name" value="Pirin"/>
    <property type="match status" value="1"/>
</dbReference>
<keyword evidence="9" id="KW-1185">Reference proteome</keyword>
<dbReference type="Gene3D" id="2.60.120.10">
    <property type="entry name" value="Jelly Rolls"/>
    <property type="match status" value="2"/>
</dbReference>
<dbReference type="InterPro" id="IPR008778">
    <property type="entry name" value="Pirin_C_dom"/>
</dbReference>
<dbReference type="Pfam" id="PF05726">
    <property type="entry name" value="Pirin_C"/>
    <property type="match status" value="1"/>
</dbReference>
<dbReference type="OrthoDB" id="198735at2759"/>
<feature type="binding site" evidence="4">
    <location>
        <position position="70"/>
    </location>
    <ligand>
        <name>Fe cation</name>
        <dbReference type="ChEBI" id="CHEBI:24875"/>
    </ligand>
</feature>
<feature type="binding site" evidence="4">
    <location>
        <position position="114"/>
    </location>
    <ligand>
        <name>Fe cation</name>
        <dbReference type="ChEBI" id="CHEBI:24875"/>
    </ligand>
</feature>
<evidence type="ECO:0000256" key="5">
    <source>
        <dbReference type="RuleBase" id="RU003457"/>
    </source>
</evidence>
<feature type="domain" description="Pirin C-terminal" evidence="7">
    <location>
        <begin position="184"/>
        <end position="293"/>
    </location>
</feature>
<dbReference type="CDD" id="cd02247">
    <property type="entry name" value="cupin_pirin_C"/>
    <property type="match status" value="1"/>
</dbReference>
<dbReference type="GO" id="GO:0046872">
    <property type="term" value="F:metal ion binding"/>
    <property type="evidence" value="ECO:0007669"/>
    <property type="project" value="UniProtKB-KW"/>
</dbReference>
<evidence type="ECO:0000313" key="8">
    <source>
        <dbReference type="EMBL" id="KAF0895492.1"/>
    </source>
</evidence>
<evidence type="ECO:0000259" key="6">
    <source>
        <dbReference type="Pfam" id="PF02678"/>
    </source>
</evidence>
<sequence length="304" mass="33174">MVSTAATIGAAAPLQRPRAVVKRVQARPQLEGDGAVVRRSIGRWAELRSLDPFLLLDDFTVSAPAGFPDHPHRGFETVTYMLEGAITHQDFAGNKGTIRAGDIQWMTAGRGIVHSEMPAGAGVSRGLQLWVNLSSKDKMTKPRYQELQGKDIPQVEKKGVLVRIIAGKALGVCLPVFTQTPTMYLDFTLMAGATLHQPVPTGWNVFVFVVDGEGVFGDRSHTATAHDMLVLGPSDGVSMSCSGPSVAAGDQLRFVLVTGEPLSEPVVKRGLFVMNTWEEIEEAMKEYRLCRNGFEMARLWRTAR</sequence>
<dbReference type="CDD" id="cd02909">
    <property type="entry name" value="cupin_pirin_N"/>
    <property type="match status" value="1"/>
</dbReference>
<dbReference type="InterPro" id="IPR012093">
    <property type="entry name" value="Pirin"/>
</dbReference>
<evidence type="ECO:0008006" key="10">
    <source>
        <dbReference type="Google" id="ProtNLM"/>
    </source>
</evidence>
<dbReference type="InterPro" id="IPR014710">
    <property type="entry name" value="RmlC-like_jellyroll"/>
</dbReference>
<evidence type="ECO:0000259" key="7">
    <source>
        <dbReference type="Pfam" id="PF05726"/>
    </source>
</evidence>